<feature type="domain" description="Thioredoxin" evidence="6">
    <location>
        <begin position="462"/>
        <end position="627"/>
    </location>
</feature>
<keyword evidence="8" id="KW-1185">Reference proteome</keyword>
<keyword evidence="2" id="KW-0201">Cytochrome c-type biogenesis</keyword>
<dbReference type="RefSeq" id="WP_311504739.1">
    <property type="nucleotide sequence ID" value="NZ_JAVRHK010000021.1"/>
</dbReference>
<reference evidence="7 8" key="1">
    <citation type="submission" date="2023-09" db="EMBL/GenBank/DDBJ databases">
        <authorList>
            <person name="Rey-Velasco X."/>
        </authorList>
    </citation>
    <scope>NUCLEOTIDE SEQUENCE [LARGE SCALE GENOMIC DNA]</scope>
    <source>
        <strain evidence="7 8">F117</strain>
    </source>
</reference>
<evidence type="ECO:0000256" key="3">
    <source>
        <dbReference type="ARBA" id="ARBA00023157"/>
    </source>
</evidence>
<evidence type="ECO:0000256" key="4">
    <source>
        <dbReference type="ARBA" id="ARBA00023284"/>
    </source>
</evidence>
<organism evidence="7 8">
    <name type="scientific">Autumnicola musiva</name>
    <dbReference type="NCBI Taxonomy" id="3075589"/>
    <lineage>
        <taxon>Bacteria</taxon>
        <taxon>Pseudomonadati</taxon>
        <taxon>Bacteroidota</taxon>
        <taxon>Flavobacteriia</taxon>
        <taxon>Flavobacteriales</taxon>
        <taxon>Flavobacteriaceae</taxon>
        <taxon>Autumnicola</taxon>
    </lineage>
</organism>
<sequence length="627" mass="73787">MKAKLSILSVLIAFFSLTDLTAQNPAYDPALSPEVPENIEKWMDAELAKVKQEPIQDYESDRFFSKEPAKLIGYIKGYDRKAGFDTGIYYASNQLTREDYPVTIEIQPDGRFEAEIPLIHPITSYLNFNNKSLNFYLEPGQTLGIVLDWEKFLEAERHNSRYYPQDAVVFKGKLARINEEITGLNFSPFNYSDFKENTLSLYFEDLRKLALDEKKENERLIAKYISENKLLEKTKILLTNKKELITATRILNYIMYKKDFQRSYPDNEILKEKIEPEHYSFLKDLPLNDQSLLVDRDFGQFINRFEYADPIKFVANQKRFNPEISLLEYFDLQKIPLTEEEINLYKPHSFESTATDEIKKFEEKIKPVNEKYSEEIQAYRNKYVNPYIEEYESIDFMEPWHKKDSVMVNHLHLENDLAYDITKVRSLKFTMGRITDADVANQFWSELSATIDNGFLIEEGNRIIQKKFPKLNAKPDNANTHTIAIKSETISLPSGKAKDLFYEIVDQYQGKILFIDFWATTCGPCIATIKRMKETRKKYENNPDFEFVFITDEALSPINSYNNFVKKQEMKNLHRVTTDIYNRFRQLFQFNGIPRYVVLNKQGELIDGDFPMNNFNYELPRILEKHK</sequence>
<dbReference type="InterPro" id="IPR012336">
    <property type="entry name" value="Thioredoxin-like_fold"/>
</dbReference>
<protein>
    <submittedName>
        <fullName evidence="7">TlpA disulfide reductase family protein</fullName>
    </submittedName>
</protein>
<dbReference type="Proteomes" id="UP001262582">
    <property type="component" value="Unassembled WGS sequence"/>
</dbReference>
<dbReference type="InterPro" id="IPR036249">
    <property type="entry name" value="Thioredoxin-like_sf"/>
</dbReference>
<keyword evidence="5" id="KW-0732">Signal</keyword>
<dbReference type="InterPro" id="IPR050553">
    <property type="entry name" value="Thioredoxin_ResA/DsbE_sf"/>
</dbReference>
<evidence type="ECO:0000259" key="6">
    <source>
        <dbReference type="PROSITE" id="PS51352"/>
    </source>
</evidence>
<dbReference type="PANTHER" id="PTHR42852">
    <property type="entry name" value="THIOL:DISULFIDE INTERCHANGE PROTEIN DSBE"/>
    <property type="match status" value="1"/>
</dbReference>
<proteinExistence type="predicted"/>
<dbReference type="EMBL" id="JAVRHK010000021">
    <property type="protein sequence ID" value="MDT0678404.1"/>
    <property type="molecule type" value="Genomic_DNA"/>
</dbReference>
<evidence type="ECO:0000256" key="5">
    <source>
        <dbReference type="SAM" id="SignalP"/>
    </source>
</evidence>
<name>A0ABU3DA39_9FLAO</name>
<dbReference type="Gene3D" id="3.40.30.10">
    <property type="entry name" value="Glutaredoxin"/>
    <property type="match status" value="1"/>
</dbReference>
<comment type="subcellular location">
    <subcellularLocation>
        <location evidence="1">Cell envelope</location>
    </subcellularLocation>
</comment>
<dbReference type="InterPro" id="IPR013766">
    <property type="entry name" value="Thioredoxin_domain"/>
</dbReference>
<evidence type="ECO:0000256" key="1">
    <source>
        <dbReference type="ARBA" id="ARBA00004196"/>
    </source>
</evidence>
<accession>A0ABU3DA39</accession>
<dbReference type="PANTHER" id="PTHR42852:SF6">
    <property type="entry name" value="THIOL:DISULFIDE INTERCHANGE PROTEIN DSBE"/>
    <property type="match status" value="1"/>
</dbReference>
<gene>
    <name evidence="7" type="ORF">RM539_17620</name>
</gene>
<keyword evidence="3" id="KW-1015">Disulfide bond</keyword>
<evidence type="ECO:0000256" key="2">
    <source>
        <dbReference type="ARBA" id="ARBA00022748"/>
    </source>
</evidence>
<dbReference type="CDD" id="cd02966">
    <property type="entry name" value="TlpA_like_family"/>
    <property type="match status" value="1"/>
</dbReference>
<feature type="chain" id="PRO_5045882543" evidence="5">
    <location>
        <begin position="22"/>
        <end position="627"/>
    </location>
</feature>
<feature type="signal peptide" evidence="5">
    <location>
        <begin position="1"/>
        <end position="21"/>
    </location>
</feature>
<dbReference type="PROSITE" id="PS51352">
    <property type="entry name" value="THIOREDOXIN_2"/>
    <property type="match status" value="1"/>
</dbReference>
<dbReference type="Pfam" id="PF13905">
    <property type="entry name" value="Thioredoxin_8"/>
    <property type="match status" value="1"/>
</dbReference>
<dbReference type="SUPFAM" id="SSF52833">
    <property type="entry name" value="Thioredoxin-like"/>
    <property type="match status" value="1"/>
</dbReference>
<evidence type="ECO:0000313" key="7">
    <source>
        <dbReference type="EMBL" id="MDT0678404.1"/>
    </source>
</evidence>
<evidence type="ECO:0000313" key="8">
    <source>
        <dbReference type="Proteomes" id="UP001262582"/>
    </source>
</evidence>
<comment type="caution">
    <text evidence="7">The sequence shown here is derived from an EMBL/GenBank/DDBJ whole genome shotgun (WGS) entry which is preliminary data.</text>
</comment>
<keyword evidence="4" id="KW-0676">Redox-active center</keyword>